<accession>A0A8J4YV26</accession>
<keyword evidence="3" id="KW-1185">Reference proteome</keyword>
<proteinExistence type="predicted"/>
<dbReference type="Proteomes" id="UP000770661">
    <property type="component" value="Unassembled WGS sequence"/>
</dbReference>
<name>A0A8J4YV26_CHIOP</name>
<evidence type="ECO:0000313" key="2">
    <source>
        <dbReference type="EMBL" id="KAG0727745.1"/>
    </source>
</evidence>
<dbReference type="EMBL" id="JACEEZ010003008">
    <property type="protein sequence ID" value="KAG0727745.1"/>
    <property type="molecule type" value="Genomic_DNA"/>
</dbReference>
<evidence type="ECO:0000256" key="1">
    <source>
        <dbReference type="SAM" id="MobiDB-lite"/>
    </source>
</evidence>
<gene>
    <name evidence="2" type="ORF">GWK47_034003</name>
</gene>
<dbReference type="Gene3D" id="3.60.10.10">
    <property type="entry name" value="Endonuclease/exonuclease/phosphatase"/>
    <property type="match status" value="1"/>
</dbReference>
<organism evidence="2 3">
    <name type="scientific">Chionoecetes opilio</name>
    <name type="common">Atlantic snow crab</name>
    <name type="synonym">Cancer opilio</name>
    <dbReference type="NCBI Taxonomy" id="41210"/>
    <lineage>
        <taxon>Eukaryota</taxon>
        <taxon>Metazoa</taxon>
        <taxon>Ecdysozoa</taxon>
        <taxon>Arthropoda</taxon>
        <taxon>Crustacea</taxon>
        <taxon>Multicrustacea</taxon>
        <taxon>Malacostraca</taxon>
        <taxon>Eumalacostraca</taxon>
        <taxon>Eucarida</taxon>
        <taxon>Decapoda</taxon>
        <taxon>Pleocyemata</taxon>
        <taxon>Brachyura</taxon>
        <taxon>Eubrachyura</taxon>
        <taxon>Majoidea</taxon>
        <taxon>Majidae</taxon>
        <taxon>Chionoecetes</taxon>
    </lineage>
</organism>
<dbReference type="AlphaFoldDB" id="A0A8J4YV26"/>
<sequence length="176" mass="19711">MVVRPYTNLIDNNDKPNQNRRHPRNNDTESNGAATESASISNINAPPVKSLAQCSKEPLECFLMGNIQGLYPKSNRNKVPFLSDLAHKEDLAFLALTESHPSEKVNDVEIQLQNYTVFRTDRKDRSHGGTITYVRNDLASNTETLLSYSSGQAEVLLLHIKKLADRHKHLSASTLQ</sequence>
<protein>
    <submittedName>
        <fullName evidence="2">Uncharacterized protein</fullName>
    </submittedName>
</protein>
<dbReference type="OrthoDB" id="426210at2759"/>
<comment type="caution">
    <text evidence="2">The sequence shown here is derived from an EMBL/GenBank/DDBJ whole genome shotgun (WGS) entry which is preliminary data.</text>
</comment>
<feature type="compositionally biased region" description="Polar residues" evidence="1">
    <location>
        <begin position="28"/>
        <end position="41"/>
    </location>
</feature>
<feature type="region of interest" description="Disordered" evidence="1">
    <location>
        <begin position="1"/>
        <end position="41"/>
    </location>
</feature>
<dbReference type="InterPro" id="IPR036691">
    <property type="entry name" value="Endo/exonu/phosph_ase_sf"/>
</dbReference>
<evidence type="ECO:0000313" key="3">
    <source>
        <dbReference type="Proteomes" id="UP000770661"/>
    </source>
</evidence>
<reference evidence="2" key="1">
    <citation type="submission" date="2020-07" db="EMBL/GenBank/DDBJ databases">
        <title>The High-quality genome of the commercially important snow crab, Chionoecetes opilio.</title>
        <authorList>
            <person name="Jeong J.-H."/>
            <person name="Ryu S."/>
        </authorList>
    </citation>
    <scope>NUCLEOTIDE SEQUENCE</scope>
    <source>
        <strain evidence="2">MADBK_172401_WGS</strain>
        <tissue evidence="2">Digestive gland</tissue>
    </source>
</reference>